<keyword evidence="3" id="KW-1185">Reference proteome</keyword>
<dbReference type="KEGG" id="spir:CWM47_26405"/>
<dbReference type="Proteomes" id="UP000232883">
    <property type="component" value="Chromosome"/>
</dbReference>
<name>A0A2K8Z5B4_9BACT</name>
<accession>A0A2K8Z5B4</accession>
<dbReference type="PANTHER" id="PTHR43685:SF13">
    <property type="entry name" value="O ANTIGEN BIOSYNTHESIS RHAMNOSYLTRANSFERASE RFBN"/>
    <property type="match status" value="1"/>
</dbReference>
<gene>
    <name evidence="2" type="ORF">CWM47_26405</name>
</gene>
<dbReference type="PANTHER" id="PTHR43685">
    <property type="entry name" value="GLYCOSYLTRANSFERASE"/>
    <property type="match status" value="1"/>
</dbReference>
<protein>
    <submittedName>
        <fullName evidence="2">Glycosyltransferase family 2 protein</fullName>
    </submittedName>
</protein>
<dbReference type="AlphaFoldDB" id="A0A2K8Z5B4"/>
<dbReference type="EMBL" id="CP025096">
    <property type="protein sequence ID" value="AUD05065.1"/>
    <property type="molecule type" value="Genomic_DNA"/>
</dbReference>
<proteinExistence type="predicted"/>
<dbReference type="Gene3D" id="3.90.550.10">
    <property type="entry name" value="Spore Coat Polysaccharide Biosynthesis Protein SpsA, Chain A"/>
    <property type="match status" value="1"/>
</dbReference>
<keyword evidence="2" id="KW-0808">Transferase</keyword>
<feature type="domain" description="Glycosyltransferase 2-like" evidence="1">
    <location>
        <begin position="3"/>
        <end position="169"/>
    </location>
</feature>
<dbReference type="CDD" id="cd00761">
    <property type="entry name" value="Glyco_tranf_GTA_type"/>
    <property type="match status" value="1"/>
</dbReference>
<dbReference type="InterPro" id="IPR029044">
    <property type="entry name" value="Nucleotide-diphossugar_trans"/>
</dbReference>
<dbReference type="Pfam" id="PF00535">
    <property type="entry name" value="Glycos_transf_2"/>
    <property type="match status" value="1"/>
</dbReference>
<dbReference type="SUPFAM" id="SSF53448">
    <property type="entry name" value="Nucleotide-diphospho-sugar transferases"/>
    <property type="match status" value="1"/>
</dbReference>
<dbReference type="GO" id="GO:0044010">
    <property type="term" value="P:single-species biofilm formation"/>
    <property type="evidence" value="ECO:0007669"/>
    <property type="project" value="TreeGrafter"/>
</dbReference>
<dbReference type="GO" id="GO:0016740">
    <property type="term" value="F:transferase activity"/>
    <property type="evidence" value="ECO:0007669"/>
    <property type="project" value="UniProtKB-KW"/>
</dbReference>
<reference evidence="2 3" key="1">
    <citation type="submission" date="2017-11" db="EMBL/GenBank/DDBJ databases">
        <title>Taxonomic description and genome sequences of Spirosoma HA7 sp. nov., isolated from pollen microhabitat of Corylus avellana.</title>
        <authorList>
            <person name="Ambika Manirajan B."/>
            <person name="Suarez C."/>
            <person name="Ratering S."/>
            <person name="Geissler-Plaum R."/>
            <person name="Cardinale M."/>
            <person name="Sylvia S."/>
        </authorList>
    </citation>
    <scope>NUCLEOTIDE SEQUENCE [LARGE SCALE GENOMIC DNA]</scope>
    <source>
        <strain evidence="2 3">HA7</strain>
    </source>
</reference>
<dbReference type="OrthoDB" id="9790005at2"/>
<evidence type="ECO:0000313" key="3">
    <source>
        <dbReference type="Proteomes" id="UP000232883"/>
    </source>
</evidence>
<dbReference type="InterPro" id="IPR001173">
    <property type="entry name" value="Glyco_trans_2-like"/>
</dbReference>
<evidence type="ECO:0000259" key="1">
    <source>
        <dbReference type="Pfam" id="PF00535"/>
    </source>
</evidence>
<organism evidence="2 3">
    <name type="scientific">Spirosoma pollinicola</name>
    <dbReference type="NCBI Taxonomy" id="2057025"/>
    <lineage>
        <taxon>Bacteria</taxon>
        <taxon>Pseudomonadati</taxon>
        <taxon>Bacteroidota</taxon>
        <taxon>Cytophagia</taxon>
        <taxon>Cytophagales</taxon>
        <taxon>Cytophagaceae</taxon>
        <taxon>Spirosoma</taxon>
    </lineage>
</organism>
<sequence length="302" mass="34004">MISVVIPTYNAISYLPKLLQKLGQQTLAHELIIIDSGSTDGTKELLNGTKATLVNIDQASFNHGSTRNLGLNIAQRDIVLFMTQDALPVTSNTFELLVNMLCSSDNIAMAYGRQLPYAETKIFGRFARMTNYPGTSLIKDKSLISKLGIKTCSCSNSFAAYKKDALKSVGEFPDDTILGEDVSVAARMILRGLSIAYCAEAEVFHSHDYSITEEFKRYFDIGVFHNEQKEVLKEFSQAESEGIKYVRQEIQFLRENGHSTLIMEQVIRTLAKYIGYRLGRLEAYIPVNLKSRISMHKSFWLR</sequence>
<evidence type="ECO:0000313" key="2">
    <source>
        <dbReference type="EMBL" id="AUD05065.1"/>
    </source>
</evidence>
<dbReference type="RefSeq" id="WP_100991488.1">
    <property type="nucleotide sequence ID" value="NZ_CP025096.1"/>
</dbReference>
<dbReference type="InterPro" id="IPR050834">
    <property type="entry name" value="Glycosyltransf_2"/>
</dbReference>